<dbReference type="AlphaFoldDB" id="A0A1C7FH08"/>
<accession>A0A1C7FH08</accession>
<dbReference type="PANTHER" id="PTHR38032:SF1">
    <property type="entry name" value="RNA-BINDING PROTEIN KHPB N-TERMINAL DOMAIN-CONTAINING PROTEIN"/>
    <property type="match status" value="1"/>
</dbReference>
<sequence length="583" mass="63603">MLALSYFSPVKFYTLQESIYQGRPTMWKDIVSLSDDKQQVIARLPKEMELKRDFDHKGLANVLSDLNVGAYFVLEEEVLRFLSLAKEGKSEAFHGIVVAEVRNATVEVLVTDNDMLASMVVTGAYGGKPLQGPQVIHALARASVTKGINKLALKKVMAVSHQLKAGKQFTQPVATGKKPIEGKDAKFVALVKDVSKQVLAPIEDETGKVDMLNLGETINVAAGQSLMRRVPPTMGTPGLTVQGKVLPAGDGKDAPLKEGKGTVISDTDPNVLVAAVSGMPILHAASVDVDEVLVVQSIGVATGHVKFKGNVIVRGNIESDMIVRATGNITVAGFVESADVQAQGDIEVAKGIIGHNVSDNQAKSCLLKAGGSIKANYAQFSELQAGHDINLTIHCMNNEIRCGNNLTVSDESGRQGTLSGGRTKVGGKITCVNLGVEGDTPTHIHAFARYKMHKERQNKYKEHYQLAQETTMDVVRKELEFKKRPKADRSEEEQDQIDKRKFSANANLEKIKYARDSHEAEFNRLLEENVVKVTNKVYSHVTIQFGEDKVTTKRSHGASFFSFNQFEIRCSATLDEDALAEDF</sequence>
<dbReference type="InterPro" id="IPR046866">
    <property type="entry name" value="FapA_N"/>
</dbReference>
<dbReference type="STRING" id="45658.VSVS12_03284"/>
<keyword evidence="3" id="KW-1185">Reference proteome</keyword>
<name>A0A1C7FH08_9VIBR</name>
<protein>
    <recommendedName>
        <fullName evidence="1">Flagellar Assembly Protein A N-terminal region domain-containing protein</fullName>
    </recommendedName>
</protein>
<dbReference type="Pfam" id="PF20250">
    <property type="entry name" value="FapA_N"/>
    <property type="match status" value="1"/>
</dbReference>
<organism evidence="2 3">
    <name type="scientific">Vibrio scophthalmi</name>
    <dbReference type="NCBI Taxonomy" id="45658"/>
    <lineage>
        <taxon>Bacteria</taxon>
        <taxon>Pseudomonadati</taxon>
        <taxon>Pseudomonadota</taxon>
        <taxon>Gammaproteobacteria</taxon>
        <taxon>Vibrionales</taxon>
        <taxon>Vibrionaceae</taxon>
        <taxon>Vibrio</taxon>
    </lineage>
</organism>
<dbReference type="PANTHER" id="PTHR38032">
    <property type="entry name" value="POLYMERASE-RELATED"/>
    <property type="match status" value="1"/>
</dbReference>
<evidence type="ECO:0000313" key="2">
    <source>
        <dbReference type="EMBL" id="ANU38997.1"/>
    </source>
</evidence>
<proteinExistence type="predicted"/>
<evidence type="ECO:0000313" key="3">
    <source>
        <dbReference type="Proteomes" id="UP000092528"/>
    </source>
</evidence>
<dbReference type="EMBL" id="CP016415">
    <property type="protein sequence ID" value="ANU38997.1"/>
    <property type="molecule type" value="Genomic_DNA"/>
</dbReference>
<dbReference type="InterPro" id="IPR046865">
    <property type="entry name" value="FapA_b_solenoid"/>
</dbReference>
<reference evidence="2 3" key="1">
    <citation type="submission" date="2016-07" db="EMBL/GenBank/DDBJ databases">
        <title>Genome sequencing of Vibrio scophthalmi strain VS-05, an isolated from Paralichthys olivaceus.</title>
        <authorList>
            <person name="Han H.-J."/>
        </authorList>
    </citation>
    <scope>NUCLEOTIDE SEQUENCE [LARGE SCALE GENOMIC DNA]</scope>
    <source>
        <strain evidence="2 3">VS-05</strain>
    </source>
</reference>
<evidence type="ECO:0000259" key="1">
    <source>
        <dbReference type="Pfam" id="PF20250"/>
    </source>
</evidence>
<dbReference type="InterPro" id="IPR005646">
    <property type="entry name" value="FapA"/>
</dbReference>
<dbReference type="PATRIC" id="fig|45658.7.peg.3928"/>
<gene>
    <name evidence="2" type="ORF">VSVS05_03961</name>
</gene>
<dbReference type="Pfam" id="PF03961">
    <property type="entry name" value="FapA"/>
    <property type="match status" value="1"/>
</dbReference>
<feature type="domain" description="Flagellar Assembly Protein A N-terminal region" evidence="1">
    <location>
        <begin position="106"/>
        <end position="282"/>
    </location>
</feature>
<dbReference type="Proteomes" id="UP000092528">
    <property type="component" value="Chromosome 2"/>
</dbReference>